<name>F0NX92_WEEVC</name>
<reference evidence="2" key="2">
    <citation type="journal article" date="2011" name="Stand. Genomic Sci.">
        <title>Complete genome sequence of Weeksella virosa type strain (9751T).</title>
        <authorList>
            <person name="Lang E."/>
            <person name="Teshima H."/>
            <person name="Lucas S."/>
            <person name="Lapidus A."/>
            <person name="Hammon N."/>
            <person name="Deshpande S."/>
            <person name="Nolan M."/>
            <person name="Cheng J."/>
            <person name="Pitluck S."/>
            <person name="Liolios K."/>
            <person name="Pagani I."/>
            <person name="Mikhailova N."/>
            <person name="Ivanova N."/>
            <person name="Mavromatis K."/>
            <person name="Pati A."/>
            <person name="Tapia R."/>
            <person name="Han C."/>
            <person name="Goodwin L."/>
            <person name="Chen A."/>
            <person name="Palaniappan K."/>
            <person name="Land M."/>
            <person name="Hauser L."/>
            <person name="Chang Y."/>
            <person name="Jeffries C."/>
            <person name="Brambilla E."/>
            <person name="Kopitz M."/>
            <person name="Rohde M."/>
            <person name="Goker M."/>
            <person name="Tindall B."/>
            <person name="Detter J."/>
            <person name="Woyke T."/>
            <person name="Bristow J."/>
            <person name="Eisen J."/>
            <person name="Markowitz V."/>
            <person name="Hugenholtz P."/>
            <person name="Klenk H."/>
            <person name="Kyrpides N."/>
        </authorList>
    </citation>
    <scope>NUCLEOTIDE SEQUENCE [LARGE SCALE GENOMIC DNA]</scope>
    <source>
        <strain evidence="2">ATCC 43766 / DSM 16922 / JCM 21250 / NBRC 16016 / NCTC 11634 / CL345/78</strain>
    </source>
</reference>
<dbReference type="AlphaFoldDB" id="F0NX92"/>
<keyword evidence="2" id="KW-1185">Reference proteome</keyword>
<dbReference type="SUPFAM" id="SSF53098">
    <property type="entry name" value="Ribonuclease H-like"/>
    <property type="match status" value="1"/>
</dbReference>
<evidence type="ECO:0000313" key="2">
    <source>
        <dbReference type="Proteomes" id="UP000008641"/>
    </source>
</evidence>
<dbReference type="OrthoDB" id="612554at2"/>
<dbReference type="Proteomes" id="UP000008641">
    <property type="component" value="Chromosome"/>
</dbReference>
<evidence type="ECO:0008006" key="3">
    <source>
        <dbReference type="Google" id="ProtNLM"/>
    </source>
</evidence>
<reference evidence="1 2" key="1">
    <citation type="journal article" date="2011" name="Stand. Genomic Sci.">
        <title>Complete genome sequence of Weeksella virosa type strain (9751).</title>
        <authorList>
            <person name="Lang E."/>
            <person name="Teshima H."/>
            <person name="Lucas S."/>
            <person name="Lapidus A."/>
            <person name="Hammon N."/>
            <person name="Deshpande S."/>
            <person name="Nolan M."/>
            <person name="Cheng J.F."/>
            <person name="Pitluck S."/>
            <person name="Liolios K."/>
            <person name="Pagani I."/>
            <person name="Mikhailova N."/>
            <person name="Ivanova N."/>
            <person name="Mavromatis K."/>
            <person name="Pati A."/>
            <person name="Tapia R."/>
            <person name="Han C."/>
            <person name="Goodwin L."/>
            <person name="Chen A."/>
            <person name="Palaniappan K."/>
            <person name="Land M."/>
            <person name="Hauser L."/>
            <person name="Chang Y.J."/>
            <person name="Jeffries C.D."/>
            <person name="Brambilla E.M."/>
            <person name="Kopitz M."/>
            <person name="Rohde M."/>
            <person name="Goker M."/>
            <person name="Tindall B.J."/>
            <person name="Detter J.C."/>
            <person name="Woyke T."/>
            <person name="Bristow J."/>
            <person name="Eisen J.A."/>
            <person name="Markowitz V."/>
            <person name="Hugenholtz P."/>
            <person name="Klenk H.P."/>
            <person name="Kyrpides N.C."/>
        </authorList>
    </citation>
    <scope>NUCLEOTIDE SEQUENCE [LARGE SCALE GENOMIC DNA]</scope>
    <source>
        <strain evidence="2">ATCC 43766 / DSM 16922 / JCM 21250 / NBRC 16016 / NCTC 11634 / CL345/78</strain>
    </source>
</reference>
<evidence type="ECO:0000313" key="1">
    <source>
        <dbReference type="EMBL" id="ADX66866.1"/>
    </source>
</evidence>
<accession>F0NX92</accession>
<dbReference type="KEGG" id="wvi:Weevi_0140"/>
<dbReference type="HOGENOM" id="CLU_025489_0_0_10"/>
<sequence length="677" mass="79126">MYISYQNTVCLPLSKLFDYGVLESEGTYHSWRNRGHLKVVRSGFDKTKTLINAEEMRPDIKAKVVALFGDPKDKHKLILANFIEWDKESEDNFRSYRYNDDKSLPEPTINEYTVSASVLNAVKRLLNDELAHTKVSRGQVWENITKAVANLDKSLYPHKLPANVRSLKAKYEAYALGKVSDRYPVAGWKGLIHRNFGNEFTAKLTQESKEWILARWCNQVMKCASLAHLHDEYNQKAIAEGWKTVQDEKTFYNFLYSEDIQPLWWAHRHGEKAADEKFGFQHTTILPTRRDSLWYSDGTKLNFYFKDEDGQMKTAWVYEVMDAFSEVFLGFNVSKDTERFEDQYKAYKMAIQKAGHRPFEIKFDNQGGHKKLIASEFFVKMARIAVRTKPYNGKSKTIESAFGRFQKQIMKKCWFFTGQNITTKTQESKANMEFILANKKNLPSYQEAVETYIAMRNEWNQAKHHQSGLSRIETYQNSHNEKTPTVDVWDMVNMFWVWHSKGEKVQPITFTPGGLSFVVNKQKFEYMVYDESGLPDQDFIDRAVDKKFYLKYDPEMMDEVYLYEKDHGGERFVTVAKLKLNIHRATQDQTEGENRFIKQVDEAKNAHRIERFERMEAILETHGMAAWQQGFNTPKVRGAHKTKDQVKQKTSKASAIADEDYDKQVSNLTQNDIYNEW</sequence>
<gene>
    <name evidence="1" type="ordered locus">Weevi_0140</name>
</gene>
<dbReference type="GO" id="GO:0003676">
    <property type="term" value="F:nucleic acid binding"/>
    <property type="evidence" value="ECO:0007669"/>
    <property type="project" value="InterPro"/>
</dbReference>
<proteinExistence type="predicted"/>
<organism evidence="1 2">
    <name type="scientific">Weeksella virosa (strain ATCC 43766 / DSM 16922 / JCM 21250 / CCUG 30538 / CDC 9751 / IAM 14551 / NBRC 16016 / NCTC 11634 / CL345/78)</name>
    <dbReference type="NCBI Taxonomy" id="865938"/>
    <lineage>
        <taxon>Bacteria</taxon>
        <taxon>Pseudomonadati</taxon>
        <taxon>Bacteroidota</taxon>
        <taxon>Flavobacteriia</taxon>
        <taxon>Flavobacteriales</taxon>
        <taxon>Weeksellaceae</taxon>
        <taxon>Weeksella</taxon>
    </lineage>
</organism>
<dbReference type="eggNOG" id="COG2801">
    <property type="taxonomic scope" value="Bacteria"/>
</dbReference>
<dbReference type="RefSeq" id="WP_013597258.1">
    <property type="nucleotide sequence ID" value="NC_015144.1"/>
</dbReference>
<dbReference type="STRING" id="865938.Weevi_0140"/>
<protein>
    <recommendedName>
        <fullName evidence="3">Integrase catalytic region</fullName>
    </recommendedName>
</protein>
<dbReference type="InterPro" id="IPR012337">
    <property type="entry name" value="RNaseH-like_sf"/>
</dbReference>
<dbReference type="Gene3D" id="3.30.420.10">
    <property type="entry name" value="Ribonuclease H-like superfamily/Ribonuclease H"/>
    <property type="match status" value="1"/>
</dbReference>
<dbReference type="EMBL" id="CP002455">
    <property type="protein sequence ID" value="ADX66866.1"/>
    <property type="molecule type" value="Genomic_DNA"/>
</dbReference>
<dbReference type="InterPro" id="IPR036397">
    <property type="entry name" value="RNaseH_sf"/>
</dbReference>